<evidence type="ECO:0000256" key="4">
    <source>
        <dbReference type="PROSITE-ProRule" id="PRU00168"/>
    </source>
</evidence>
<keyword evidence="2" id="KW-0132">Cell division</keyword>
<reference evidence="8" key="1">
    <citation type="journal article" date="2021" name="Open Biol.">
        <title>Shared evolutionary footprints suggest mitochondrial oxidative damage underlies multiple complex I losses in fungi.</title>
        <authorList>
            <person name="Schikora-Tamarit M.A."/>
            <person name="Marcet-Houben M."/>
            <person name="Nosek J."/>
            <person name="Gabaldon T."/>
        </authorList>
    </citation>
    <scope>NUCLEOTIDE SEQUENCE</scope>
    <source>
        <strain evidence="8">NCAIM Y.01608</strain>
    </source>
</reference>
<dbReference type="SUPFAM" id="SSF50044">
    <property type="entry name" value="SH3-domain"/>
    <property type="match status" value="1"/>
</dbReference>
<dbReference type="Gene3D" id="2.30.30.40">
    <property type="entry name" value="SH3 Domains"/>
    <property type="match status" value="1"/>
</dbReference>
<comment type="caution">
    <text evidence="8">The sequence shown here is derived from an EMBL/GenBank/DDBJ whole genome shotgun (WGS) entry which is preliminary data.</text>
</comment>
<organism evidence="8 9">
    <name type="scientific">Ogataea polymorpha</name>
    <dbReference type="NCBI Taxonomy" id="460523"/>
    <lineage>
        <taxon>Eukaryota</taxon>
        <taxon>Fungi</taxon>
        <taxon>Dikarya</taxon>
        <taxon>Ascomycota</taxon>
        <taxon>Saccharomycotina</taxon>
        <taxon>Pichiomycetes</taxon>
        <taxon>Pichiales</taxon>
        <taxon>Pichiaceae</taxon>
        <taxon>Ogataea</taxon>
    </lineage>
</organism>
<evidence type="ECO:0000259" key="7">
    <source>
        <dbReference type="PROSITE" id="PS50212"/>
    </source>
</evidence>
<proteinExistence type="predicted"/>
<dbReference type="InterPro" id="IPR036964">
    <property type="entry name" value="RASGEF_cat_dom_sf"/>
</dbReference>
<dbReference type="InterPro" id="IPR001895">
    <property type="entry name" value="RASGEF_cat_dom"/>
</dbReference>
<evidence type="ECO:0000256" key="1">
    <source>
        <dbReference type="ARBA" id="ARBA00022443"/>
    </source>
</evidence>
<dbReference type="GO" id="GO:0051301">
    <property type="term" value="P:cell division"/>
    <property type="evidence" value="ECO:0007669"/>
    <property type="project" value="UniProtKB-KW"/>
</dbReference>
<dbReference type="GO" id="GO:0005886">
    <property type="term" value="C:plasma membrane"/>
    <property type="evidence" value="ECO:0007669"/>
    <property type="project" value="TreeGrafter"/>
</dbReference>
<keyword evidence="2" id="KW-0131">Cell cycle</keyword>
<feature type="domain" description="N-terminal Ras-GEF" evidence="7">
    <location>
        <begin position="766"/>
        <end position="899"/>
    </location>
</feature>
<dbReference type="SUPFAM" id="SSF48366">
    <property type="entry name" value="Ras GEF"/>
    <property type="match status" value="1"/>
</dbReference>
<dbReference type="GO" id="GO:0005085">
    <property type="term" value="F:guanyl-nucleotide exchange factor activity"/>
    <property type="evidence" value="ECO:0007669"/>
    <property type="project" value="UniProtKB-KW"/>
</dbReference>
<keyword evidence="9" id="KW-1185">Reference proteome</keyword>
<feature type="region of interest" description="Disordered" evidence="5">
    <location>
        <begin position="112"/>
        <end position="136"/>
    </location>
</feature>
<keyword evidence="1" id="KW-0728">SH3 domain</keyword>
<dbReference type="InterPro" id="IPR000651">
    <property type="entry name" value="Ras-like_Gua-exchang_fac_N"/>
</dbReference>
<dbReference type="Gene3D" id="1.20.870.10">
    <property type="entry name" value="Son of sevenless (SoS) protein Chain: S domain 1"/>
    <property type="match status" value="1"/>
</dbReference>
<dbReference type="CDD" id="cd00155">
    <property type="entry name" value="RasGEF"/>
    <property type="match status" value="1"/>
</dbReference>
<evidence type="ECO:0000256" key="5">
    <source>
        <dbReference type="SAM" id="MobiDB-lite"/>
    </source>
</evidence>
<accession>A0A9P8PNC8</accession>
<dbReference type="Pfam" id="PF00618">
    <property type="entry name" value="RasGEF_N"/>
    <property type="match status" value="1"/>
</dbReference>
<dbReference type="EMBL" id="JAEUBD010000382">
    <property type="protein sequence ID" value="KAH3675287.1"/>
    <property type="molecule type" value="Genomic_DNA"/>
</dbReference>
<evidence type="ECO:0008006" key="10">
    <source>
        <dbReference type="Google" id="ProtNLM"/>
    </source>
</evidence>
<evidence type="ECO:0000313" key="9">
    <source>
        <dbReference type="Proteomes" id="UP000788993"/>
    </source>
</evidence>
<gene>
    <name evidence="8" type="ORF">OGATHE_001627</name>
</gene>
<sequence>MGDEPAANKPSRATVNPVCVATVTRYFDGHNDPALLSLMVDDIVYVLNTPNSRWWDGILIDPIGNVTRGWFPPSHTRIIQQGTPLQPSVSTARDERRTLESLNFPKNISFSSTASAQTPHRESFQSTRSGDRSQSVTMASAEEINSYFSQSTSHPSFNFLPVWVPEITQDDEFVYHNSALNVYAKELPLISADYVDHGSALEKTDLSRFNGLDVVPIDAKETAADSESQAERTYDQPQNRDTIVDCLTDTNGKLWHSPDMFYSSPMDVTNWPDLYKKFRYLVNMCLEAISKNSRELFLVHLNSISETVTLFHLASNMGAKDLERNGVADSVRENLRKMTSSLSQLAINGNLHFVGSKHSQYYLGGDDAVDEEASSTEEPDHGSQTSHGSETFLRRAERDTVKLIKRAGFLKETFLRLRYSNQVDAEYLPLVYPRFFKGRFHAGNFANPFDDLGSSLHSSESLFIDPHSHKNNVLLDDEAIEYLTDYKTKACEILENVVQVLSTQIPSDVKYKNFIEDRNLNIVTLIYHSVPSLNRFLNILESIDFTIFIMVNRLARKERLRNERVAEDDDPESANRLFYETTSKQLEPVLTEFVELKQSFHDTLSDLIMDAQNITVDDPEVFEGMKEEEMFYDKAIMSLKTEQFSRALVANLNEKDFRDLNDGEYLYDSNLKLRATISKALEQFDLVIMSTTQLKEERQSILNYCTRLMNTDFSVASLFVAERHNTMISSLSQSEYSYGRHRSRDTETELPWFLDADDEERSVIFDINGIKGGPPGGLVSRLVNPTHDNDDEFKETMLAMFVTFMTPVAFFDALMDRYNVQMPEGLSYEEYSIWVEKKLKRQREEVLRTFAKLFSTAWLVQYSSSELRSKWDVFVDSNNVDVKLAQLGRLVMAMKTQDEWFAEFGHGNPEPKPFEGRPPVPLMLGKTLRNTNKLRLRDIDSMEFARQITLIQFELFNKIDKFDLLARSYRFSRIFKHPEPVGSKSIANFVRNCNVITHFVIYMILRQRDIQARAENIKYFIIVADKLLRLRNYSSMTAIISGLSSTSISRLKKTWVLVPKHLVANFEKMDQLMSIGKNYSEYRSILKFVNEDPEPCLPFLGMYLSDLRFLTDGNSDYLHNNRNLVNFGKRLSIYRTIQEVIKFNSKAYHFEKIDELWSYFYDMWEQLPDDDKLYNISLKLEPMVSLVNQQDNEKRARGVDARVFKRNVPARL</sequence>
<dbReference type="Gene3D" id="1.10.840.10">
    <property type="entry name" value="Ras guanine-nucleotide exchange factors catalytic domain"/>
    <property type="match status" value="1"/>
</dbReference>
<dbReference type="PANTHER" id="PTHR23113:SF368">
    <property type="entry name" value="CELL DIVISION CONTROL PROTEIN 25"/>
    <property type="match status" value="1"/>
</dbReference>
<protein>
    <recommendedName>
        <fullName evidence="10">Cell division control protein 25</fullName>
    </recommendedName>
</protein>
<dbReference type="Pfam" id="PF00617">
    <property type="entry name" value="RasGEF"/>
    <property type="match status" value="1"/>
</dbReference>
<dbReference type="GO" id="GO:0007265">
    <property type="term" value="P:Ras protein signal transduction"/>
    <property type="evidence" value="ECO:0007669"/>
    <property type="project" value="TreeGrafter"/>
</dbReference>
<dbReference type="Proteomes" id="UP000788993">
    <property type="component" value="Unassembled WGS sequence"/>
</dbReference>
<dbReference type="InterPro" id="IPR023578">
    <property type="entry name" value="Ras_GEF_dom_sf"/>
</dbReference>
<dbReference type="InterPro" id="IPR036028">
    <property type="entry name" value="SH3-like_dom_sf"/>
</dbReference>
<dbReference type="AlphaFoldDB" id="A0A9P8PNC8"/>
<evidence type="ECO:0000259" key="6">
    <source>
        <dbReference type="PROSITE" id="PS50009"/>
    </source>
</evidence>
<dbReference type="InterPro" id="IPR008937">
    <property type="entry name" value="Ras-like_GEF"/>
</dbReference>
<dbReference type="PROSITE" id="PS50009">
    <property type="entry name" value="RASGEF_CAT"/>
    <property type="match status" value="1"/>
</dbReference>
<dbReference type="PROSITE" id="PS50212">
    <property type="entry name" value="RASGEF_NTER"/>
    <property type="match status" value="1"/>
</dbReference>
<dbReference type="PANTHER" id="PTHR23113">
    <property type="entry name" value="GUANINE NUCLEOTIDE EXCHANGE FACTOR"/>
    <property type="match status" value="1"/>
</dbReference>
<feature type="region of interest" description="Disordered" evidence="5">
    <location>
        <begin position="369"/>
        <end position="393"/>
    </location>
</feature>
<dbReference type="SMART" id="SM00147">
    <property type="entry name" value="RasGEF"/>
    <property type="match status" value="1"/>
</dbReference>
<dbReference type="SMART" id="SM00229">
    <property type="entry name" value="RasGEFN"/>
    <property type="match status" value="1"/>
</dbReference>
<evidence type="ECO:0000256" key="3">
    <source>
        <dbReference type="ARBA" id="ARBA00022658"/>
    </source>
</evidence>
<evidence type="ECO:0000313" key="8">
    <source>
        <dbReference type="EMBL" id="KAH3675287.1"/>
    </source>
</evidence>
<evidence type="ECO:0000256" key="2">
    <source>
        <dbReference type="ARBA" id="ARBA00022618"/>
    </source>
</evidence>
<feature type="domain" description="Ras-GEF" evidence="6">
    <location>
        <begin position="940"/>
        <end position="1183"/>
    </location>
</feature>
<name>A0A9P8PNC8_9ASCO</name>
<dbReference type="InterPro" id="IPR001452">
    <property type="entry name" value="SH3_domain"/>
</dbReference>
<dbReference type="SMART" id="SM00326">
    <property type="entry name" value="SH3"/>
    <property type="match status" value="1"/>
</dbReference>
<dbReference type="CDD" id="cd06224">
    <property type="entry name" value="REM"/>
    <property type="match status" value="1"/>
</dbReference>
<keyword evidence="3 4" id="KW-0344">Guanine-nucleotide releasing factor</keyword>
<reference evidence="8" key="2">
    <citation type="submission" date="2021-01" db="EMBL/GenBank/DDBJ databases">
        <authorList>
            <person name="Schikora-Tamarit M.A."/>
        </authorList>
    </citation>
    <scope>NUCLEOTIDE SEQUENCE</scope>
    <source>
        <strain evidence="8">NCAIM Y.01608</strain>
    </source>
</reference>